<feature type="non-terminal residue" evidence="1">
    <location>
        <position position="1"/>
    </location>
</feature>
<sequence>MSYSTKNHDKEKVSQQSNITICNEENLELIMRNGVCGNDSVLATSPISNEKGNLVQVNLTDKTDMNDTIMQDQFAVSPRVIHEQDKFQELLQELSTPIKGEPTEINDDEGIEGLILHSLVQLYQKVMKARLKVIKVDQEEILCWYYYTKGCEDRVKEIMENDHRLNRQQAMSQ</sequence>
<dbReference type="EMBL" id="CAJVPK010000648">
    <property type="protein sequence ID" value="CAG8535954.1"/>
    <property type="molecule type" value="Genomic_DNA"/>
</dbReference>
<name>A0A9N9FIJ0_9GLOM</name>
<keyword evidence="2" id="KW-1185">Reference proteome</keyword>
<evidence type="ECO:0000313" key="1">
    <source>
        <dbReference type="EMBL" id="CAG8535954.1"/>
    </source>
</evidence>
<gene>
    <name evidence="1" type="ORF">DEBURN_LOCUS6372</name>
</gene>
<accession>A0A9N9FIJ0</accession>
<organism evidence="1 2">
    <name type="scientific">Diversispora eburnea</name>
    <dbReference type="NCBI Taxonomy" id="1213867"/>
    <lineage>
        <taxon>Eukaryota</taxon>
        <taxon>Fungi</taxon>
        <taxon>Fungi incertae sedis</taxon>
        <taxon>Mucoromycota</taxon>
        <taxon>Glomeromycotina</taxon>
        <taxon>Glomeromycetes</taxon>
        <taxon>Diversisporales</taxon>
        <taxon>Diversisporaceae</taxon>
        <taxon>Diversispora</taxon>
    </lineage>
</organism>
<protein>
    <submittedName>
        <fullName evidence="1">10657_t:CDS:1</fullName>
    </submittedName>
</protein>
<dbReference type="OrthoDB" id="2437514at2759"/>
<dbReference type="Proteomes" id="UP000789706">
    <property type="component" value="Unassembled WGS sequence"/>
</dbReference>
<reference evidence="1" key="1">
    <citation type="submission" date="2021-06" db="EMBL/GenBank/DDBJ databases">
        <authorList>
            <person name="Kallberg Y."/>
            <person name="Tangrot J."/>
            <person name="Rosling A."/>
        </authorList>
    </citation>
    <scope>NUCLEOTIDE SEQUENCE</scope>
    <source>
        <strain evidence="1">AZ414A</strain>
    </source>
</reference>
<comment type="caution">
    <text evidence="1">The sequence shown here is derived from an EMBL/GenBank/DDBJ whole genome shotgun (WGS) entry which is preliminary data.</text>
</comment>
<evidence type="ECO:0000313" key="2">
    <source>
        <dbReference type="Proteomes" id="UP000789706"/>
    </source>
</evidence>
<dbReference type="AlphaFoldDB" id="A0A9N9FIJ0"/>
<proteinExistence type="predicted"/>